<proteinExistence type="inferred from homology"/>
<dbReference type="Pfam" id="PF07521">
    <property type="entry name" value="RMMBL"/>
    <property type="match status" value="1"/>
</dbReference>
<dbReference type="GO" id="GO:0006364">
    <property type="term" value="P:rRNA processing"/>
    <property type="evidence" value="ECO:0007669"/>
    <property type="project" value="UniProtKB-UniRule"/>
</dbReference>
<comment type="caution">
    <text evidence="14">The sequence shown here is derived from an EMBL/GenBank/DDBJ whole genome shotgun (WGS) entry which is preliminary data.</text>
</comment>
<keyword evidence="12" id="KW-0106">Calcium</keyword>
<dbReference type="InterPro" id="IPR004613">
    <property type="entry name" value="RNase_J"/>
</dbReference>
<organism evidence="14 15">
    <name type="scientific">Catellatospora bangladeshensis</name>
    <dbReference type="NCBI Taxonomy" id="310355"/>
    <lineage>
        <taxon>Bacteria</taxon>
        <taxon>Bacillati</taxon>
        <taxon>Actinomycetota</taxon>
        <taxon>Actinomycetes</taxon>
        <taxon>Micromonosporales</taxon>
        <taxon>Micromonosporaceae</taxon>
        <taxon>Catellatospora</taxon>
    </lineage>
</organism>
<feature type="binding site" evidence="12">
    <location>
        <position position="68"/>
    </location>
    <ligand>
        <name>Ca(2+)</name>
        <dbReference type="ChEBI" id="CHEBI:29108"/>
    </ligand>
</feature>
<dbReference type="GO" id="GO:0004521">
    <property type="term" value="F:RNA endonuclease activity"/>
    <property type="evidence" value="ECO:0007669"/>
    <property type="project" value="UniProtKB-UniRule"/>
</dbReference>
<evidence type="ECO:0000256" key="8">
    <source>
        <dbReference type="ARBA" id="ARBA00022884"/>
    </source>
</evidence>
<dbReference type="HAMAP" id="MF_01491">
    <property type="entry name" value="RNase_J_bact"/>
    <property type="match status" value="1"/>
</dbReference>
<dbReference type="InterPro" id="IPR001279">
    <property type="entry name" value="Metallo-B-lactamas"/>
</dbReference>
<reference evidence="14 15" key="1">
    <citation type="submission" date="2021-01" db="EMBL/GenBank/DDBJ databases">
        <title>Whole genome shotgun sequence of Catellatospora bangladeshensis NBRC 107357.</title>
        <authorList>
            <person name="Komaki H."/>
            <person name="Tamura T."/>
        </authorList>
    </citation>
    <scope>NUCLEOTIDE SEQUENCE [LARGE SCALE GENOMIC DNA]</scope>
    <source>
        <strain evidence="14 15">NBRC 107357</strain>
    </source>
</reference>
<feature type="domain" description="Metallo-beta-lactamase" evidence="13">
    <location>
        <begin position="37"/>
        <end position="232"/>
    </location>
</feature>
<dbReference type="GO" id="GO:0003723">
    <property type="term" value="F:RNA binding"/>
    <property type="evidence" value="ECO:0007669"/>
    <property type="project" value="UniProtKB-UniRule"/>
</dbReference>
<dbReference type="InterPro" id="IPR030854">
    <property type="entry name" value="RNase_J_bac"/>
</dbReference>
<protein>
    <recommendedName>
        <fullName evidence="9">Ribonuclease J</fullName>
        <shortName evidence="9">RNase J</shortName>
        <ecNumber evidence="9">3.1.-.-</ecNumber>
    </recommendedName>
</protein>
<feature type="binding site" evidence="12">
    <location>
        <position position="158"/>
    </location>
    <ligand>
        <name>Zn(2+)</name>
        <dbReference type="ChEBI" id="CHEBI:29105"/>
        <label>1</label>
        <note>catalytic</note>
    </ligand>
</feature>
<dbReference type="AlphaFoldDB" id="A0A8J3NN84"/>
<dbReference type="EMBL" id="BONF01000052">
    <property type="protein sequence ID" value="GIF85798.1"/>
    <property type="molecule type" value="Genomic_DNA"/>
</dbReference>
<keyword evidence="2 9" id="KW-0540">Nuclease</keyword>
<dbReference type="GO" id="GO:0004534">
    <property type="term" value="F:5'-3' RNA exonuclease activity"/>
    <property type="evidence" value="ECO:0007669"/>
    <property type="project" value="UniProtKB-UniRule"/>
</dbReference>
<dbReference type="EC" id="3.1.-.-" evidence="9"/>
<evidence type="ECO:0000256" key="12">
    <source>
        <dbReference type="PIRSR" id="PIRSR004803-3"/>
    </source>
</evidence>
<dbReference type="PIRSF" id="PIRSF004803">
    <property type="entry name" value="RnjA"/>
    <property type="match status" value="1"/>
</dbReference>
<comment type="cofactor">
    <cofactor evidence="12">
        <name>Zn(2+)</name>
        <dbReference type="ChEBI" id="CHEBI:29105"/>
    </cofactor>
    <text evidence="12">Binds 2 Zn(2+) ions per subunit. It is not clear if Zn(2+) or Mg(2+) is physiologically important.</text>
</comment>
<feature type="binding site" evidence="12">
    <location>
        <position position="95"/>
    </location>
    <ligand>
        <name>Zn(2+)</name>
        <dbReference type="ChEBI" id="CHEBI:29105"/>
        <label>1</label>
        <note>catalytic</note>
    </ligand>
</feature>
<evidence type="ECO:0000256" key="7">
    <source>
        <dbReference type="ARBA" id="ARBA00022839"/>
    </source>
</evidence>
<comment type="function">
    <text evidence="9">An RNase that has 5'-3' exonuclease and possibly endonuclease activity. Involved in maturation of rRNA and in some organisms also mRNA maturation and/or decay.</text>
</comment>
<keyword evidence="1 9" id="KW-0963">Cytoplasm</keyword>
<comment type="subcellular location">
    <subcellularLocation>
        <location evidence="9">Cytoplasm</location>
    </subcellularLocation>
</comment>
<dbReference type="InterPro" id="IPR036866">
    <property type="entry name" value="RibonucZ/Hydroxyglut_hydro"/>
</dbReference>
<dbReference type="Pfam" id="PF22505">
    <property type="entry name" value="RNase_J_b_CASP"/>
    <property type="match status" value="1"/>
</dbReference>
<feature type="active site" description="Proton acceptor" evidence="10">
    <location>
        <position position="385"/>
    </location>
</feature>
<dbReference type="InterPro" id="IPR042173">
    <property type="entry name" value="RNase_J_2"/>
</dbReference>
<evidence type="ECO:0000256" key="5">
    <source>
        <dbReference type="ARBA" id="ARBA00022801"/>
    </source>
</evidence>
<evidence type="ECO:0000256" key="4">
    <source>
        <dbReference type="ARBA" id="ARBA00022759"/>
    </source>
</evidence>
<dbReference type="Pfam" id="PF17770">
    <property type="entry name" value="RNase_J_C"/>
    <property type="match status" value="1"/>
</dbReference>
<dbReference type="SMART" id="SM00849">
    <property type="entry name" value="Lactamase_B"/>
    <property type="match status" value="1"/>
</dbReference>
<dbReference type="InterPro" id="IPR011108">
    <property type="entry name" value="RMMBL"/>
</dbReference>
<dbReference type="Gene3D" id="3.10.20.580">
    <property type="match status" value="1"/>
</dbReference>
<dbReference type="Gene3D" id="3.40.50.10710">
    <property type="entry name" value="Metallo-hydrolase/oxidoreductase"/>
    <property type="match status" value="1"/>
</dbReference>
<evidence type="ECO:0000256" key="10">
    <source>
        <dbReference type="PIRSR" id="PIRSR004803-1"/>
    </source>
</evidence>
<feature type="binding site" evidence="12">
    <location>
        <position position="180"/>
    </location>
    <ligand>
        <name>Zn(2+)</name>
        <dbReference type="ChEBI" id="CHEBI:29105"/>
        <label>1</label>
        <note>catalytic</note>
    </ligand>
</feature>
<evidence type="ECO:0000256" key="11">
    <source>
        <dbReference type="PIRSR" id="PIRSR004803-2"/>
    </source>
</evidence>
<feature type="binding site" evidence="12">
    <location>
        <position position="96"/>
    </location>
    <ligand>
        <name>Zn(2+)</name>
        <dbReference type="ChEBI" id="CHEBI:29105"/>
        <label>1</label>
        <note>catalytic</note>
    </ligand>
</feature>
<evidence type="ECO:0000256" key="9">
    <source>
        <dbReference type="HAMAP-Rule" id="MF_01491"/>
    </source>
</evidence>
<keyword evidence="4 9" id="KW-0255">Endonuclease</keyword>
<dbReference type="RefSeq" id="WP_203756196.1">
    <property type="nucleotide sequence ID" value="NZ_BONF01000052.1"/>
</dbReference>
<gene>
    <name evidence="9 14" type="primary">rnj</name>
    <name evidence="14" type="ORF">Cba03nite_71470</name>
</gene>
<keyword evidence="9" id="KW-0698">rRNA processing</keyword>
<keyword evidence="15" id="KW-1185">Reference proteome</keyword>
<dbReference type="PROSITE" id="PS01292">
    <property type="entry name" value="UPF0036"/>
    <property type="match status" value="1"/>
</dbReference>
<dbReference type="NCBIfam" id="TIGR00649">
    <property type="entry name" value="MG423"/>
    <property type="match status" value="1"/>
</dbReference>
<sequence>MTAPQLESGRNANLGAPPPLPEGGLRVIPLGGLGAIGRNMTVFEFGGKLLIVDCGVLFPDTADQPGVDLILPDFAPILDRLADIQAIVLTHGHEDHIGAVPYLLAHKSDIPLVGSQFTLALIEAKLAERRITPYTLTVAEGQRERLGPFELEFFAVNHSIPDALAVAIRTEAGLVLHTGDFKMDQLPLDGRITDLAGFARLGAEGVDLLLSDSTNAEIPGFVTPEKQIGPVLASIFGKATGRIIVASFASHVHRVQQVFDAAEEHGRKVALIGRSMVRNMGIARDLGLLKVKAGLVVNMEEAANLPPDQIVLMSTGSQGEPMSALGRMATGDHRHITIAPGDTVVLASSLVPGNETSVYRVINQLARAGANVIHKDVAKVHVSGHAPAGELLYLLNVVKPSNLMPVHGEWRHLRAHAQLGIDSGVDPQRVVLCEDGDVVDLVDGQAKLVGHVKSRYVYVDGLAIGDVGESLLTERRVLGDGGFIAVTVVVDSVTGKVVGGPLLSAKGFSEDPTAFDPALPLVTEALDRAALDGVTDAHQLQQIVRRVVGRWVNEAYRRRPMIVPSVLEV</sequence>
<feature type="binding site" evidence="12">
    <location>
        <position position="66"/>
    </location>
    <ligand>
        <name>Ca(2+)</name>
        <dbReference type="ChEBI" id="CHEBI:29108"/>
    </ligand>
</feature>
<feature type="binding site" evidence="12">
    <location>
        <position position="407"/>
    </location>
    <ligand>
        <name>Zn(2+)</name>
        <dbReference type="ChEBI" id="CHEBI:29105"/>
        <label>1</label>
        <note>catalytic</note>
    </ligand>
</feature>
<evidence type="ECO:0000256" key="6">
    <source>
        <dbReference type="ARBA" id="ARBA00022833"/>
    </source>
</evidence>
<comment type="similarity">
    <text evidence="9">Belongs to the metallo-beta-lactamase superfamily. RNA-metabolizing metallo-beta-lactamase-like family. Bacterial RNase J subfamily.</text>
</comment>
<keyword evidence="5 9" id="KW-0378">Hydrolase</keyword>
<dbReference type="Gene3D" id="3.60.15.10">
    <property type="entry name" value="Ribonuclease Z/Hydroxyacylglutathione hydrolase-like"/>
    <property type="match status" value="1"/>
</dbReference>
<keyword evidence="8 9" id="KW-0694">RNA-binding</keyword>
<feature type="binding site" evidence="12">
    <location>
        <position position="91"/>
    </location>
    <ligand>
        <name>Zn(2+)</name>
        <dbReference type="ChEBI" id="CHEBI:29105"/>
        <label>1</label>
        <note>catalytic</note>
    </ligand>
</feature>
<dbReference type="PANTHER" id="PTHR43694">
    <property type="entry name" value="RIBONUCLEASE J"/>
    <property type="match status" value="1"/>
</dbReference>
<evidence type="ECO:0000259" key="13">
    <source>
        <dbReference type="SMART" id="SM00849"/>
    </source>
</evidence>
<keyword evidence="6 12" id="KW-0862">Zinc</keyword>
<dbReference type="CDD" id="cd07714">
    <property type="entry name" value="RNaseJ_MBL-fold"/>
    <property type="match status" value="1"/>
</dbReference>
<dbReference type="SUPFAM" id="SSF56281">
    <property type="entry name" value="Metallo-hydrolase/oxidoreductase"/>
    <property type="match status" value="1"/>
</dbReference>
<dbReference type="Proteomes" id="UP000601223">
    <property type="component" value="Unassembled WGS sequence"/>
</dbReference>
<evidence type="ECO:0000313" key="15">
    <source>
        <dbReference type="Proteomes" id="UP000601223"/>
    </source>
</evidence>
<dbReference type="InterPro" id="IPR041636">
    <property type="entry name" value="RNase_J_C"/>
</dbReference>
<dbReference type="GO" id="GO:0008270">
    <property type="term" value="F:zinc ion binding"/>
    <property type="evidence" value="ECO:0007669"/>
    <property type="project" value="InterPro"/>
</dbReference>
<feature type="binding site" evidence="12">
    <location>
        <position position="93"/>
    </location>
    <ligand>
        <name>Zn(2+)</name>
        <dbReference type="ChEBI" id="CHEBI:29105"/>
        <label>1</label>
        <note>catalytic</note>
    </ligand>
</feature>
<name>A0A8J3NN84_9ACTN</name>
<keyword evidence="3 12" id="KW-0479">Metal-binding</keyword>
<feature type="active site" description="Proton donor" evidence="10">
    <location>
        <position position="212"/>
    </location>
</feature>
<comment type="subunit">
    <text evidence="9">Homodimer, may be a subunit of the RNA degradosome.</text>
</comment>
<accession>A0A8J3NN84</accession>
<feature type="binding site" evidence="11">
    <location>
        <begin position="249"/>
        <end position="251"/>
    </location>
    <ligand>
        <name>substrate</name>
    </ligand>
</feature>
<dbReference type="PANTHER" id="PTHR43694:SF1">
    <property type="entry name" value="RIBONUCLEASE J"/>
    <property type="match status" value="1"/>
</dbReference>
<feature type="binding site" evidence="9 11">
    <location>
        <begin position="381"/>
        <end position="385"/>
    </location>
    <ligand>
        <name>substrate</name>
    </ligand>
</feature>
<comment type="cofactor">
    <cofactor evidence="12">
        <name>Ca(2+)</name>
        <dbReference type="ChEBI" id="CHEBI:29108"/>
    </cofactor>
    <text evidence="12">Binds 1 Ca(2+) cation per subunit. Seen in 1 crystal structure, it is not clear if it is physiologically important.</text>
</comment>
<dbReference type="InterPro" id="IPR055132">
    <property type="entry name" value="RNase_J_b_CASP"/>
</dbReference>
<keyword evidence="7 9" id="KW-0269">Exonuclease</keyword>
<dbReference type="Pfam" id="PF00753">
    <property type="entry name" value="Lactamase_B"/>
    <property type="match status" value="1"/>
</dbReference>
<evidence type="ECO:0000256" key="1">
    <source>
        <dbReference type="ARBA" id="ARBA00022490"/>
    </source>
</evidence>
<dbReference type="GO" id="GO:0005737">
    <property type="term" value="C:cytoplasm"/>
    <property type="evidence" value="ECO:0007669"/>
    <property type="project" value="UniProtKB-SubCell"/>
</dbReference>
<evidence type="ECO:0000313" key="14">
    <source>
        <dbReference type="EMBL" id="GIF85798.1"/>
    </source>
</evidence>
<evidence type="ECO:0000256" key="2">
    <source>
        <dbReference type="ARBA" id="ARBA00022722"/>
    </source>
</evidence>
<feature type="binding site" evidence="12">
    <location>
        <position position="460"/>
    </location>
    <ligand>
        <name>Ca(2+)</name>
        <dbReference type="ChEBI" id="CHEBI:29108"/>
    </ligand>
</feature>
<evidence type="ECO:0000256" key="3">
    <source>
        <dbReference type="ARBA" id="ARBA00022723"/>
    </source>
</evidence>
<dbReference type="InterPro" id="IPR001587">
    <property type="entry name" value="RNase_J_CS"/>
</dbReference>